<accession>A0AAV4Y8G9</accession>
<dbReference type="EMBL" id="BPLR01018986">
    <property type="protein sequence ID" value="GIZ03707.1"/>
    <property type="molecule type" value="Genomic_DNA"/>
</dbReference>
<evidence type="ECO:0000313" key="2">
    <source>
        <dbReference type="Proteomes" id="UP001054945"/>
    </source>
</evidence>
<sequence length="98" mass="11015">MERIFSCGPISLNREVNAVRASKPQHKFCNTNGLKNVHTSSISNKGHFSINISKVAFCSSEVLGQYYTRDVSKQSPSSNRIFMTDFHCLLCEINSIKD</sequence>
<keyword evidence="2" id="KW-1185">Reference proteome</keyword>
<protein>
    <submittedName>
        <fullName evidence="1">Uncharacterized protein</fullName>
    </submittedName>
</protein>
<comment type="caution">
    <text evidence="1">The sequence shown here is derived from an EMBL/GenBank/DDBJ whole genome shotgun (WGS) entry which is preliminary data.</text>
</comment>
<gene>
    <name evidence="1" type="ORF">CEXT_159671</name>
</gene>
<name>A0AAV4Y8G9_CAEEX</name>
<dbReference type="AlphaFoldDB" id="A0AAV4Y8G9"/>
<organism evidence="1 2">
    <name type="scientific">Caerostris extrusa</name>
    <name type="common">Bark spider</name>
    <name type="synonym">Caerostris bankana</name>
    <dbReference type="NCBI Taxonomy" id="172846"/>
    <lineage>
        <taxon>Eukaryota</taxon>
        <taxon>Metazoa</taxon>
        <taxon>Ecdysozoa</taxon>
        <taxon>Arthropoda</taxon>
        <taxon>Chelicerata</taxon>
        <taxon>Arachnida</taxon>
        <taxon>Araneae</taxon>
        <taxon>Araneomorphae</taxon>
        <taxon>Entelegynae</taxon>
        <taxon>Araneoidea</taxon>
        <taxon>Araneidae</taxon>
        <taxon>Caerostris</taxon>
    </lineage>
</organism>
<evidence type="ECO:0000313" key="1">
    <source>
        <dbReference type="EMBL" id="GIZ03707.1"/>
    </source>
</evidence>
<proteinExistence type="predicted"/>
<dbReference type="Proteomes" id="UP001054945">
    <property type="component" value="Unassembled WGS sequence"/>
</dbReference>
<reference evidence="1 2" key="1">
    <citation type="submission" date="2021-06" db="EMBL/GenBank/DDBJ databases">
        <title>Caerostris extrusa draft genome.</title>
        <authorList>
            <person name="Kono N."/>
            <person name="Arakawa K."/>
        </authorList>
    </citation>
    <scope>NUCLEOTIDE SEQUENCE [LARGE SCALE GENOMIC DNA]</scope>
</reference>